<gene>
    <name evidence="14" type="primary">LOC112275645</name>
    <name evidence="13" type="ORF">PHYPA_027610</name>
</gene>
<dbReference type="SMR" id="A0A2K1II18"/>
<dbReference type="GeneID" id="112275645"/>
<dbReference type="Gene3D" id="3.30.40.10">
    <property type="entry name" value="Zinc/RING finger domain, C3HC4 (zinc finger)"/>
    <property type="match status" value="1"/>
</dbReference>
<dbReference type="KEGG" id="ppp:112275645"/>
<feature type="compositionally biased region" description="Basic and acidic residues" evidence="11">
    <location>
        <begin position="243"/>
        <end position="255"/>
    </location>
</feature>
<keyword evidence="9" id="KW-0539">Nucleus</keyword>
<dbReference type="EnsemblPlants" id="Pp3c23_4130V3.1">
    <property type="protein sequence ID" value="Pp3c23_4130V3.1"/>
    <property type="gene ID" value="Pp3c23_4130"/>
</dbReference>
<dbReference type="InterPro" id="IPR040380">
    <property type="entry name" value="HAKAI-like_RING-HC"/>
</dbReference>
<feature type="compositionally biased region" description="Basic and acidic residues" evidence="11">
    <location>
        <begin position="313"/>
        <end position="322"/>
    </location>
</feature>
<keyword evidence="5" id="KW-0479">Metal-binding</keyword>
<evidence type="ECO:0000256" key="8">
    <source>
        <dbReference type="ARBA" id="ARBA00022833"/>
    </source>
</evidence>
<feature type="domain" description="C2H2-type" evidence="12">
    <location>
        <begin position="135"/>
        <end position="158"/>
    </location>
</feature>
<comment type="similarity">
    <text evidence="10">Belongs to the Hakai family.</text>
</comment>
<dbReference type="OrthoDB" id="547746at2759"/>
<dbReference type="Gramene" id="Pp3c23_4130V3.1">
    <property type="protein sequence ID" value="Pp3c23_4130V3.1"/>
    <property type="gene ID" value="Pp3c23_4130"/>
</dbReference>
<feature type="compositionally biased region" description="Low complexity" evidence="11">
    <location>
        <begin position="357"/>
        <end position="366"/>
    </location>
</feature>
<comment type="catalytic activity">
    <reaction evidence="1">
        <text>S-ubiquitinyl-[E2 ubiquitin-conjugating enzyme]-L-cysteine + [acceptor protein]-L-lysine = [E2 ubiquitin-conjugating enzyme]-L-cysteine + N(6)-ubiquitinyl-[acceptor protein]-L-lysine.</text>
        <dbReference type="EC" id="2.3.2.27"/>
    </reaction>
</comment>
<keyword evidence="7" id="KW-0833">Ubl conjugation pathway</keyword>
<evidence type="ECO:0000259" key="12">
    <source>
        <dbReference type="PROSITE" id="PS00028"/>
    </source>
</evidence>
<feature type="region of interest" description="Disordered" evidence="11">
    <location>
        <begin position="13"/>
        <end position="38"/>
    </location>
</feature>
<dbReference type="PROSITE" id="PS00028">
    <property type="entry name" value="ZINC_FINGER_C2H2_1"/>
    <property type="match status" value="1"/>
</dbReference>
<dbReference type="EC" id="2.3.2.27" evidence="3"/>
<protein>
    <recommendedName>
        <fullName evidence="3">RING-type E3 ubiquitin transferase</fullName>
        <ecNumber evidence="3">2.3.2.27</ecNumber>
    </recommendedName>
</protein>
<dbReference type="Proteomes" id="UP000006727">
    <property type="component" value="Chromosome 23"/>
</dbReference>
<dbReference type="PANTHER" id="PTHR13480:SF0">
    <property type="entry name" value="E3 UBIQUITIN-PROTEIN LIGASE HAKAI"/>
    <property type="match status" value="1"/>
</dbReference>
<dbReference type="PANTHER" id="PTHR13480">
    <property type="entry name" value="E3 UBIQUITIN-PROTEIN LIGASE HAKAI-RELATED"/>
    <property type="match status" value="1"/>
</dbReference>
<evidence type="ECO:0000256" key="11">
    <source>
        <dbReference type="SAM" id="MobiDB-lite"/>
    </source>
</evidence>
<evidence type="ECO:0000256" key="7">
    <source>
        <dbReference type="ARBA" id="ARBA00022786"/>
    </source>
</evidence>
<feature type="region of interest" description="Disordered" evidence="11">
    <location>
        <begin position="170"/>
        <end position="495"/>
    </location>
</feature>
<sequence length="495" mass="54628">MVNLTICLVKAGAGAGGSPGENQELAGGTIPSASKDPSMSPHLIDTDLPLLRGVGVVPSEPCAVNFVGVKAHRRPGDKVHICVRCNFPIAVYGRLIPCEHVFCLTCAKLDPACFLCEERVTRIQKMDVLEGIYICGAPGCLRSFLARPDFDMHISDVHSQLLQLEQGRLSPERNPSVGNAAPKTQSQHADATPPVRQSSGTLQVVPPRKELQRKPSKGARQDPQGVLARPVPELRLPEQFPHYTRDQRSTHEQETNHANAFDSHGSDQKVRRHREWVMHAPQGQGEDERENYERQSQRGRRLDGGSSNHSGRKKEGEGDYRNPRSPLPTPKGLHERKEHQLSQQSNQQHPPPPPSYLPSFSPAYLPQQEGNSFPSRFEASRGFHSSMPFENGPQLRHPNGSIRPPEGHGHRGPARPMNRSSSQDQFGQIRPLQPQFYSEYGPAHGMAPMGHLPSPPPSGPFSKRTQFNGQRMDYSWGPGTPGSFGGPPHHHGYPN</sequence>
<reference evidence="13 15" key="2">
    <citation type="journal article" date="2018" name="Plant J.">
        <title>The Physcomitrella patens chromosome-scale assembly reveals moss genome structure and evolution.</title>
        <authorList>
            <person name="Lang D."/>
            <person name="Ullrich K.K."/>
            <person name="Murat F."/>
            <person name="Fuchs J."/>
            <person name="Jenkins J."/>
            <person name="Haas F.B."/>
            <person name="Piednoel M."/>
            <person name="Gundlach H."/>
            <person name="Van Bel M."/>
            <person name="Meyberg R."/>
            <person name="Vives C."/>
            <person name="Morata J."/>
            <person name="Symeonidi A."/>
            <person name="Hiss M."/>
            <person name="Muchero W."/>
            <person name="Kamisugi Y."/>
            <person name="Saleh O."/>
            <person name="Blanc G."/>
            <person name="Decker E.L."/>
            <person name="van Gessel N."/>
            <person name="Grimwood J."/>
            <person name="Hayes R.D."/>
            <person name="Graham S.W."/>
            <person name="Gunter L.E."/>
            <person name="McDaniel S.F."/>
            <person name="Hoernstein S.N.W."/>
            <person name="Larsson A."/>
            <person name="Li F.W."/>
            <person name="Perroud P.F."/>
            <person name="Phillips J."/>
            <person name="Ranjan P."/>
            <person name="Rokshar D.S."/>
            <person name="Rothfels C.J."/>
            <person name="Schneider L."/>
            <person name="Shu S."/>
            <person name="Stevenson D.W."/>
            <person name="Thummler F."/>
            <person name="Tillich M."/>
            <person name="Villarreal Aguilar J.C."/>
            <person name="Widiez T."/>
            <person name="Wong G.K."/>
            <person name="Wymore A."/>
            <person name="Zhang Y."/>
            <person name="Zimmer A.D."/>
            <person name="Quatrano R.S."/>
            <person name="Mayer K.F.X."/>
            <person name="Goodstein D."/>
            <person name="Casacuberta J.M."/>
            <person name="Vandepoele K."/>
            <person name="Reski R."/>
            <person name="Cuming A.C."/>
            <person name="Tuskan G.A."/>
            <person name="Maumus F."/>
            <person name="Salse J."/>
            <person name="Schmutz J."/>
            <person name="Rensing S.A."/>
        </authorList>
    </citation>
    <scope>NUCLEOTIDE SEQUENCE [LARGE SCALE GENOMIC DNA]</scope>
    <source>
        <strain evidence="14 15">cv. Gransden 2004</strain>
    </source>
</reference>
<dbReference type="InterPro" id="IPR013087">
    <property type="entry name" value="Znf_C2H2_type"/>
</dbReference>
<dbReference type="GO" id="GO:0061630">
    <property type="term" value="F:ubiquitin protein ligase activity"/>
    <property type="evidence" value="ECO:0000318"/>
    <property type="project" value="GO_Central"/>
</dbReference>
<keyword evidence="4" id="KW-0808">Transferase</keyword>
<dbReference type="GO" id="GO:0008270">
    <property type="term" value="F:zinc ion binding"/>
    <property type="evidence" value="ECO:0007669"/>
    <property type="project" value="UniProtKB-KW"/>
</dbReference>
<keyword evidence="6" id="KW-0863">Zinc-finger</keyword>
<evidence type="ECO:0000256" key="4">
    <source>
        <dbReference type="ARBA" id="ARBA00022679"/>
    </source>
</evidence>
<dbReference type="AlphaFoldDB" id="A0A2K1II18"/>
<dbReference type="Gramene" id="Pp3c23_4130V3.2">
    <property type="protein sequence ID" value="Pp3c23_4130V3.2"/>
    <property type="gene ID" value="Pp3c23_4130"/>
</dbReference>
<proteinExistence type="inferred from homology"/>
<evidence type="ECO:0000313" key="15">
    <source>
        <dbReference type="Proteomes" id="UP000006727"/>
    </source>
</evidence>
<evidence type="ECO:0000256" key="9">
    <source>
        <dbReference type="ARBA" id="ARBA00023242"/>
    </source>
</evidence>
<feature type="compositionally biased region" description="Polar residues" evidence="11">
    <location>
        <begin position="182"/>
        <end position="202"/>
    </location>
</feature>
<dbReference type="PROSITE" id="PS00518">
    <property type="entry name" value="ZF_RING_1"/>
    <property type="match status" value="1"/>
</dbReference>
<evidence type="ECO:0000256" key="6">
    <source>
        <dbReference type="ARBA" id="ARBA00022771"/>
    </source>
</evidence>
<dbReference type="EnsemblPlants" id="Pp3c23_4130V3.2">
    <property type="protein sequence ID" value="Pp3c23_4130V3.2"/>
    <property type="gene ID" value="Pp3c23_4130"/>
</dbReference>
<dbReference type="STRING" id="3218.A0A2K1II18"/>
<feature type="compositionally biased region" description="Basic and acidic residues" evidence="11">
    <location>
        <begin position="291"/>
        <end position="303"/>
    </location>
</feature>
<evidence type="ECO:0000256" key="10">
    <source>
        <dbReference type="ARBA" id="ARBA00038499"/>
    </source>
</evidence>
<evidence type="ECO:0000313" key="14">
    <source>
        <dbReference type="EnsemblPlants" id="Pp3c23_4130V3.1"/>
    </source>
</evidence>
<dbReference type="InterPro" id="IPR040383">
    <property type="entry name" value="HAKAI/CBLL2"/>
</dbReference>
<comment type="subcellular location">
    <subcellularLocation>
        <location evidence="2">Nucleus</location>
    </subcellularLocation>
</comment>
<evidence type="ECO:0000313" key="13">
    <source>
        <dbReference type="EMBL" id="PNR28918.1"/>
    </source>
</evidence>
<dbReference type="CDD" id="cd16508">
    <property type="entry name" value="RING-HC_HAKAI-like"/>
    <property type="match status" value="1"/>
</dbReference>
<organism evidence="13">
    <name type="scientific">Physcomitrium patens</name>
    <name type="common">Spreading-leaved earth moss</name>
    <name type="synonym">Physcomitrella patens</name>
    <dbReference type="NCBI Taxonomy" id="3218"/>
    <lineage>
        <taxon>Eukaryota</taxon>
        <taxon>Viridiplantae</taxon>
        <taxon>Streptophyta</taxon>
        <taxon>Embryophyta</taxon>
        <taxon>Bryophyta</taxon>
        <taxon>Bryophytina</taxon>
        <taxon>Bryopsida</taxon>
        <taxon>Funariidae</taxon>
        <taxon>Funariales</taxon>
        <taxon>Funariaceae</taxon>
        <taxon>Physcomitrium</taxon>
    </lineage>
</organism>
<dbReference type="InterPro" id="IPR017907">
    <property type="entry name" value="Znf_RING_CS"/>
</dbReference>
<evidence type="ECO:0000256" key="2">
    <source>
        <dbReference type="ARBA" id="ARBA00004123"/>
    </source>
</evidence>
<dbReference type="GO" id="GO:0005634">
    <property type="term" value="C:nucleus"/>
    <property type="evidence" value="ECO:0007669"/>
    <property type="project" value="UniProtKB-SubCell"/>
</dbReference>
<reference evidence="14" key="3">
    <citation type="submission" date="2020-12" db="UniProtKB">
        <authorList>
            <consortium name="EnsemblPlants"/>
        </authorList>
    </citation>
    <scope>IDENTIFICATION</scope>
</reference>
<accession>A0A2K1II18</accession>
<dbReference type="GO" id="GO:0016567">
    <property type="term" value="P:protein ubiquitination"/>
    <property type="evidence" value="ECO:0000318"/>
    <property type="project" value="GO_Central"/>
</dbReference>
<dbReference type="EMBL" id="ABEU02000023">
    <property type="protein sequence ID" value="PNR28918.1"/>
    <property type="molecule type" value="Genomic_DNA"/>
</dbReference>
<evidence type="ECO:0000256" key="3">
    <source>
        <dbReference type="ARBA" id="ARBA00012483"/>
    </source>
</evidence>
<keyword evidence="8" id="KW-0862">Zinc</keyword>
<evidence type="ECO:0000256" key="1">
    <source>
        <dbReference type="ARBA" id="ARBA00000900"/>
    </source>
</evidence>
<keyword evidence="15" id="KW-1185">Reference proteome</keyword>
<dbReference type="InterPro" id="IPR013083">
    <property type="entry name" value="Znf_RING/FYVE/PHD"/>
</dbReference>
<reference evidence="13 15" key="1">
    <citation type="journal article" date="2008" name="Science">
        <title>The Physcomitrella genome reveals evolutionary insights into the conquest of land by plants.</title>
        <authorList>
            <person name="Rensing S."/>
            <person name="Lang D."/>
            <person name="Zimmer A."/>
            <person name="Terry A."/>
            <person name="Salamov A."/>
            <person name="Shapiro H."/>
            <person name="Nishiyama T."/>
            <person name="Perroud P.-F."/>
            <person name="Lindquist E."/>
            <person name="Kamisugi Y."/>
            <person name="Tanahashi T."/>
            <person name="Sakakibara K."/>
            <person name="Fujita T."/>
            <person name="Oishi K."/>
            <person name="Shin-I T."/>
            <person name="Kuroki Y."/>
            <person name="Toyoda A."/>
            <person name="Suzuki Y."/>
            <person name="Hashimoto A."/>
            <person name="Yamaguchi K."/>
            <person name="Sugano A."/>
            <person name="Kohara Y."/>
            <person name="Fujiyama A."/>
            <person name="Anterola A."/>
            <person name="Aoki S."/>
            <person name="Ashton N."/>
            <person name="Barbazuk W.B."/>
            <person name="Barker E."/>
            <person name="Bennetzen J."/>
            <person name="Bezanilla M."/>
            <person name="Blankenship R."/>
            <person name="Cho S.H."/>
            <person name="Dutcher S."/>
            <person name="Estelle M."/>
            <person name="Fawcett J.A."/>
            <person name="Gundlach H."/>
            <person name="Hanada K."/>
            <person name="Heyl A."/>
            <person name="Hicks K.A."/>
            <person name="Hugh J."/>
            <person name="Lohr M."/>
            <person name="Mayer K."/>
            <person name="Melkozernov A."/>
            <person name="Murata T."/>
            <person name="Nelson D."/>
            <person name="Pils B."/>
            <person name="Prigge M."/>
            <person name="Reiss B."/>
            <person name="Renner T."/>
            <person name="Rombauts S."/>
            <person name="Rushton P."/>
            <person name="Sanderfoot A."/>
            <person name="Schween G."/>
            <person name="Shiu S.-H."/>
            <person name="Stueber K."/>
            <person name="Theodoulou F.L."/>
            <person name="Tu H."/>
            <person name="Van de Peer Y."/>
            <person name="Verrier P.J."/>
            <person name="Waters E."/>
            <person name="Wood A."/>
            <person name="Yang L."/>
            <person name="Cove D."/>
            <person name="Cuming A."/>
            <person name="Hasebe M."/>
            <person name="Lucas S."/>
            <person name="Mishler D.B."/>
            <person name="Reski R."/>
            <person name="Grigoriev I."/>
            <person name="Quatrano R.S."/>
            <person name="Boore J.L."/>
        </authorList>
    </citation>
    <scope>NUCLEOTIDE SEQUENCE [LARGE SCALE GENOMIC DNA]</scope>
    <source>
        <strain evidence="14 15">cv. Gransden 2004</strain>
    </source>
</reference>
<evidence type="ECO:0000256" key="5">
    <source>
        <dbReference type="ARBA" id="ARBA00022723"/>
    </source>
</evidence>
<dbReference type="RefSeq" id="XP_024361956.1">
    <property type="nucleotide sequence ID" value="XM_024506188.2"/>
</dbReference>
<dbReference type="GO" id="GO:0030155">
    <property type="term" value="P:regulation of cell adhesion"/>
    <property type="evidence" value="ECO:0000318"/>
    <property type="project" value="GO_Central"/>
</dbReference>
<dbReference type="PaxDb" id="3218-PP1S16_83V6.1"/>
<name>A0A2K1II18_PHYPA</name>
<dbReference type="OMA" id="HEEINQG"/>